<gene>
    <name evidence="1" type="ORF">PDESU_05123</name>
</gene>
<dbReference type="Proteomes" id="UP000366872">
    <property type="component" value="Unassembled WGS sequence"/>
</dbReference>
<dbReference type="AlphaFoldDB" id="A0A6C2U8U2"/>
<keyword evidence="2" id="KW-1185">Reference proteome</keyword>
<dbReference type="RefSeq" id="WP_136082028.1">
    <property type="nucleotide sequence ID" value="NZ_CAAHFG010000003.1"/>
</dbReference>
<protein>
    <submittedName>
        <fullName evidence="1">Uncharacterized protein</fullName>
    </submittedName>
</protein>
<evidence type="ECO:0000313" key="2">
    <source>
        <dbReference type="Proteomes" id="UP000366872"/>
    </source>
</evidence>
<name>A0A6C2U8U2_PONDE</name>
<proteinExistence type="predicted"/>
<sequence>MYVRKSAPGVRNGTVQKKNNHTYTYADKFVISRNTAWRGYRHVVTKRDVHDFLEIVPDWEHGHHGVECIHLSGGSKEVWGSYKYFYDTRTGIIILPAWHKEFWFDINAWYFEKNRYIFEKLRLSYDRNGDDYHCRFTTKKAKAFMLLHVFLHELGHHLDRMNTKARKEPVRGEEFADQYADQTCERIWDAYCDRFGQP</sequence>
<evidence type="ECO:0000313" key="1">
    <source>
        <dbReference type="EMBL" id="VGO16532.1"/>
    </source>
</evidence>
<organism evidence="1 2">
    <name type="scientific">Pontiella desulfatans</name>
    <dbReference type="NCBI Taxonomy" id="2750659"/>
    <lineage>
        <taxon>Bacteria</taxon>
        <taxon>Pseudomonadati</taxon>
        <taxon>Kiritimatiellota</taxon>
        <taxon>Kiritimatiellia</taxon>
        <taxon>Kiritimatiellales</taxon>
        <taxon>Pontiellaceae</taxon>
        <taxon>Pontiella</taxon>
    </lineage>
</organism>
<accession>A0A6C2U8U2</accession>
<dbReference type="EMBL" id="CAAHFG010000003">
    <property type="protein sequence ID" value="VGO16532.1"/>
    <property type="molecule type" value="Genomic_DNA"/>
</dbReference>
<reference evidence="1 2" key="1">
    <citation type="submission" date="2019-04" db="EMBL/GenBank/DDBJ databases">
        <authorList>
            <person name="Van Vliet M D."/>
        </authorList>
    </citation>
    <scope>NUCLEOTIDE SEQUENCE [LARGE SCALE GENOMIC DNA]</scope>
    <source>
        <strain evidence="1 2">F1</strain>
    </source>
</reference>